<name>A0ABW3DB13_9BACL</name>
<keyword evidence="6" id="KW-0378">Hydrolase</keyword>
<keyword evidence="2" id="KW-0680">Restriction system</keyword>
<dbReference type="GO" id="GO:0016787">
    <property type="term" value="F:hydrolase activity"/>
    <property type="evidence" value="ECO:0007669"/>
    <property type="project" value="UniProtKB-KW"/>
</dbReference>
<evidence type="ECO:0000256" key="4">
    <source>
        <dbReference type="SAM" id="Coils"/>
    </source>
</evidence>
<dbReference type="InterPro" id="IPR000055">
    <property type="entry name" value="Restrct_endonuc_typeI_TRD"/>
</dbReference>
<dbReference type="RefSeq" id="WP_379289405.1">
    <property type="nucleotide sequence ID" value="NZ_JBHTIU010000053.1"/>
</dbReference>
<dbReference type="Proteomes" id="UP001597120">
    <property type="component" value="Unassembled WGS sequence"/>
</dbReference>
<dbReference type="Pfam" id="PF01420">
    <property type="entry name" value="Methylase_S"/>
    <property type="match status" value="2"/>
</dbReference>
<feature type="domain" description="Type I restriction modification DNA specificity" evidence="5">
    <location>
        <begin position="220"/>
        <end position="376"/>
    </location>
</feature>
<evidence type="ECO:0000313" key="6">
    <source>
        <dbReference type="EMBL" id="MFD0870690.1"/>
    </source>
</evidence>
<comment type="similarity">
    <text evidence="1">Belongs to the type-I restriction system S methylase family.</text>
</comment>
<feature type="domain" description="Type I restriction modification DNA specificity" evidence="5">
    <location>
        <begin position="4"/>
        <end position="175"/>
    </location>
</feature>
<evidence type="ECO:0000313" key="7">
    <source>
        <dbReference type="Proteomes" id="UP001597120"/>
    </source>
</evidence>
<dbReference type="SUPFAM" id="SSF116734">
    <property type="entry name" value="DNA methylase specificity domain"/>
    <property type="match status" value="2"/>
</dbReference>
<dbReference type="EMBL" id="JBHTIU010000053">
    <property type="protein sequence ID" value="MFD0870690.1"/>
    <property type="molecule type" value="Genomic_DNA"/>
</dbReference>
<dbReference type="EC" id="3.1.21.-" evidence="6"/>
<dbReference type="InterPro" id="IPR052021">
    <property type="entry name" value="Type-I_RS_S_subunit"/>
</dbReference>
<feature type="coiled-coil region" evidence="4">
    <location>
        <begin position="358"/>
        <end position="385"/>
    </location>
</feature>
<organism evidence="6 7">
    <name type="scientific">Paenibacillus residui</name>
    <dbReference type="NCBI Taxonomy" id="629724"/>
    <lineage>
        <taxon>Bacteria</taxon>
        <taxon>Bacillati</taxon>
        <taxon>Bacillota</taxon>
        <taxon>Bacilli</taxon>
        <taxon>Bacillales</taxon>
        <taxon>Paenibacillaceae</taxon>
        <taxon>Paenibacillus</taxon>
    </lineage>
</organism>
<keyword evidence="6" id="KW-0255">Endonuclease</keyword>
<dbReference type="PANTHER" id="PTHR30408:SF12">
    <property type="entry name" value="TYPE I RESTRICTION ENZYME MJAVIII SPECIFICITY SUBUNIT"/>
    <property type="match status" value="1"/>
</dbReference>
<keyword evidence="6" id="KW-0540">Nuclease</keyword>
<evidence type="ECO:0000256" key="3">
    <source>
        <dbReference type="ARBA" id="ARBA00023125"/>
    </source>
</evidence>
<keyword evidence="4" id="KW-0175">Coiled coil</keyword>
<reference evidence="7" key="1">
    <citation type="journal article" date="2019" name="Int. J. Syst. Evol. Microbiol.">
        <title>The Global Catalogue of Microorganisms (GCM) 10K type strain sequencing project: providing services to taxonomists for standard genome sequencing and annotation.</title>
        <authorList>
            <consortium name="The Broad Institute Genomics Platform"/>
            <consortium name="The Broad Institute Genome Sequencing Center for Infectious Disease"/>
            <person name="Wu L."/>
            <person name="Ma J."/>
        </authorList>
    </citation>
    <scope>NUCLEOTIDE SEQUENCE [LARGE SCALE GENOMIC DNA]</scope>
    <source>
        <strain evidence="7">CCUG 57263</strain>
    </source>
</reference>
<dbReference type="GO" id="GO:0004519">
    <property type="term" value="F:endonuclease activity"/>
    <property type="evidence" value="ECO:0007669"/>
    <property type="project" value="UniProtKB-KW"/>
</dbReference>
<evidence type="ECO:0000256" key="2">
    <source>
        <dbReference type="ARBA" id="ARBA00022747"/>
    </source>
</evidence>
<dbReference type="Gene3D" id="3.90.220.20">
    <property type="entry name" value="DNA methylase specificity domains"/>
    <property type="match status" value="2"/>
</dbReference>
<dbReference type="InterPro" id="IPR044946">
    <property type="entry name" value="Restrct_endonuc_typeI_TRD_sf"/>
</dbReference>
<proteinExistence type="inferred from homology"/>
<gene>
    <name evidence="6" type="ORF">ACFQ03_16160</name>
</gene>
<protein>
    <submittedName>
        <fullName evidence="6">Restriction endonuclease subunit S</fullName>
        <ecNumber evidence="6">3.1.21.-</ecNumber>
    </submittedName>
</protein>
<evidence type="ECO:0000259" key="5">
    <source>
        <dbReference type="Pfam" id="PF01420"/>
    </source>
</evidence>
<keyword evidence="3" id="KW-0238">DNA-binding</keyword>
<dbReference type="PANTHER" id="PTHR30408">
    <property type="entry name" value="TYPE-1 RESTRICTION ENZYME ECOKI SPECIFICITY PROTEIN"/>
    <property type="match status" value="1"/>
</dbReference>
<accession>A0ABW3DB13</accession>
<evidence type="ECO:0000256" key="1">
    <source>
        <dbReference type="ARBA" id="ARBA00010923"/>
    </source>
</evidence>
<comment type="caution">
    <text evidence="6">The sequence shown here is derived from an EMBL/GenBank/DDBJ whole genome shotgun (WGS) entry which is preliminary data.</text>
</comment>
<keyword evidence="7" id="KW-1185">Reference proteome</keyword>
<sequence length="399" mass="44780">MAKKCKLKEIASISAGSTAPDNEYFGNEGYPFIRVSHLDDLLAGIDINTIPKISEKHAEALKLKKVRKGTLLLAKSGMSCLKNRVYQCTYDSYVVNHLATIDVKNELADPSYICYFLRWFNVSKLIVDESYPSIRTSAIGEIEIYLPEMTAQKTIVTLLSKAQALIDKRKQAIAKLDELVKAVFLDMFGDPVKNPYKFEVVQMESLLDFLTSGSRGWAQHFASSGDLFITIKNVKNGKLWLDDVIYVKAPNTKEAERTRVKNKDLLLSITADLGRTAVVDEYTAEKGAYINQHLSILRLNHRCNPFYVSHYLESAGGKIQFASLDQVGVKSGLNFNAIKSLNVILPPIDEQNRFEAVLKKIEKEKEKQSQSLQQLESNFQALLQKAFKGELTVKDGVTV</sequence>